<dbReference type="Proteomes" id="UP000253104">
    <property type="component" value="Chromosome mHSR5_A"/>
</dbReference>
<evidence type="ECO:0000259" key="1">
    <source>
        <dbReference type="Pfam" id="PF00534"/>
    </source>
</evidence>
<reference evidence="2 3" key="1">
    <citation type="journal article" date="2018" name="ISME J.">
        <title>Involvement of Burkholderiaceae and sulfurous volatiles in disease-suppressive soils.</title>
        <authorList>
            <person name="Carrion V.J."/>
            <person name="Cordovez V."/>
            <person name="Tyc O."/>
            <person name="Etalo D.W."/>
            <person name="de Bruijn I."/>
            <person name="de Jager V.C."/>
            <person name="Medema M.H."/>
            <person name="Eberl L."/>
            <person name="Raaijmakers J.M."/>
        </authorList>
    </citation>
    <scope>NUCLEOTIDE SEQUENCE [LARGE SCALE GENOMIC DNA]</scope>
    <source>
        <strain evidence="3">mHSR5</strain>
    </source>
</reference>
<dbReference type="PANTHER" id="PTHR46401">
    <property type="entry name" value="GLYCOSYLTRANSFERASE WBBK-RELATED"/>
    <property type="match status" value="1"/>
</dbReference>
<dbReference type="EMBL" id="CP024902">
    <property type="protein sequence ID" value="AXF19742.1"/>
    <property type="molecule type" value="Genomic_DNA"/>
</dbReference>
<gene>
    <name evidence="2" type="ORF">CUJ89_03905</name>
</gene>
<dbReference type="AlphaFoldDB" id="A0A2Z5MRC5"/>
<proteinExistence type="predicted"/>
<dbReference type="InterPro" id="IPR001296">
    <property type="entry name" value="Glyco_trans_1"/>
</dbReference>
<keyword evidence="2" id="KW-0808">Transferase</keyword>
<evidence type="ECO:0000313" key="2">
    <source>
        <dbReference type="EMBL" id="AXF19742.1"/>
    </source>
</evidence>
<dbReference type="Pfam" id="PF13692">
    <property type="entry name" value="Glyco_trans_1_4"/>
    <property type="match status" value="1"/>
</dbReference>
<protein>
    <submittedName>
        <fullName evidence="2">Glycosyl transferase family 1</fullName>
    </submittedName>
</protein>
<evidence type="ECO:0000313" key="3">
    <source>
        <dbReference type="Proteomes" id="UP000253104"/>
    </source>
</evidence>
<accession>A0A2Z5MRC5</accession>
<dbReference type="GO" id="GO:0016757">
    <property type="term" value="F:glycosyltransferase activity"/>
    <property type="evidence" value="ECO:0007669"/>
    <property type="project" value="InterPro"/>
</dbReference>
<dbReference type="SUPFAM" id="SSF53756">
    <property type="entry name" value="UDP-Glycosyltransferase/glycogen phosphorylase"/>
    <property type="match status" value="2"/>
</dbReference>
<feature type="domain" description="Glycosyl transferase family 1" evidence="1">
    <location>
        <begin position="586"/>
        <end position="748"/>
    </location>
</feature>
<dbReference type="RefSeq" id="WP_114176210.1">
    <property type="nucleotide sequence ID" value="NZ_CP024902.1"/>
</dbReference>
<dbReference type="PANTHER" id="PTHR46401:SF8">
    <property type="entry name" value="BLL6006 PROTEIN"/>
    <property type="match status" value="1"/>
</dbReference>
<sequence length="975" mass="109102">MNILICNERLLFRFGVDRLLLILAENFRKQGHHVTVIANNFNESVVKNAADQIYRIPDGAEAYIQLDTFTSKWIDRAWDELFWKSKPDVAIIGGWPFFSTIPVLEKHNCRTLFIDCGSVPLDGFEGHAREIQLYLKELRKKHLPSLSKISPISQFIATSQSVVDAPSVSSETILLGADHMADAIWDDAAQNSGSLASPILDASKGKKLNIINLGRWEPGCYKNSECVFDISAELSQRNIDHNIFVLADPQQFECPASARDHVHPVGFPSDLQLQDLMRACDVGISVSTWEGFNLPLAEMQWLNKPTLVFNVAAHPEVVVHPWYLCTNTTEMVDKLAYLRDSTDVVAADHWPERTLFHRDFRWQRVIGQYVDLIRDLGHARRKVLIDVSNAAIDPANSGVIRVTRRLSRELQHFVDPVFVMWDPSIKQYVFPTEHEYKQLSQYNGPIAGSALPRSPAGKRKPLSDHSDLYRGNNTWLLLTETIFEKNGINIRKFCKQNGIRTAAIFYDAIPVLRPDYVKDSAIRENHADYMRGISDCDVVIPISQFSGDCLDIFWKENDLAGPQVCVNTLPGEFGGISRVVTSANSSSDGPTRILCVSTLEPRKGHRKILSALRMLAKDHPDFDWEITFIGNRYAGAQDIADEMTAFCQSEPRAKWLGIVDDDTLCKAYSDSTLTIYASEIEGFGMPIMESLWHGKPCICHSDGVMRELASDGGCLTADMTTPSCIADALFKAGSDRALMRRLTEQAGKRAIKNWQEYTSGFLEILDESIRTEREDAADIGVQAAIGESLSLIRDYGISTASRIFLNALFKRVSLGSTLIVTDKQVDTLIQVPDGRAVFAFNPDDKAHDVRPGDDNVIRISGPIDISLPLVLEELDVRGPYPDSLLVVSDDERLVAQALDIVHTYTAKQPLAVYLETNLQDMAKLQQHDVFQNDRMSVISNDRQKPEPTGNIVTLGDGDSRKHVVFSIMDTQQSAH</sequence>
<dbReference type="CDD" id="cd03801">
    <property type="entry name" value="GT4_PimA-like"/>
    <property type="match status" value="1"/>
</dbReference>
<organism evidence="2 3">
    <name type="scientific">Burkholderia pyrrocinia</name>
    <name type="common">Pseudomonas pyrrocinia</name>
    <dbReference type="NCBI Taxonomy" id="60550"/>
    <lineage>
        <taxon>Bacteria</taxon>
        <taxon>Pseudomonadati</taxon>
        <taxon>Pseudomonadota</taxon>
        <taxon>Betaproteobacteria</taxon>
        <taxon>Burkholderiales</taxon>
        <taxon>Burkholderiaceae</taxon>
        <taxon>Burkholderia</taxon>
        <taxon>Burkholderia cepacia complex</taxon>
    </lineage>
</organism>
<dbReference type="Pfam" id="PF00534">
    <property type="entry name" value="Glycos_transf_1"/>
    <property type="match status" value="1"/>
</dbReference>
<name>A0A2Z5MRC5_BURPY</name>
<dbReference type="OrthoDB" id="433681at2"/>
<dbReference type="Gene3D" id="3.40.50.2000">
    <property type="entry name" value="Glycogen Phosphorylase B"/>
    <property type="match status" value="2"/>
</dbReference>